<dbReference type="InterPro" id="IPR048031">
    <property type="entry name" value="ScyD/ScyE-like"/>
</dbReference>
<dbReference type="KEGG" id="cwo:Cwoe_3573"/>
<keyword evidence="1" id="KW-0732">Signal</keyword>
<dbReference type="STRING" id="469383.Cwoe_3573"/>
<reference evidence="3 4" key="1">
    <citation type="journal article" date="2010" name="Stand. Genomic Sci.">
        <title>Complete genome sequence of Conexibacter woesei type strain (ID131577).</title>
        <authorList>
            <person name="Pukall R."/>
            <person name="Lapidus A."/>
            <person name="Glavina Del Rio T."/>
            <person name="Copeland A."/>
            <person name="Tice H."/>
            <person name="Cheng J.-F."/>
            <person name="Lucas S."/>
            <person name="Chen F."/>
            <person name="Nolan M."/>
            <person name="Bruce D."/>
            <person name="Goodwin L."/>
            <person name="Pitluck S."/>
            <person name="Mavromatis K."/>
            <person name="Ivanova N."/>
            <person name="Ovchinnikova G."/>
            <person name="Pati A."/>
            <person name="Chen A."/>
            <person name="Palaniappan K."/>
            <person name="Land M."/>
            <person name="Hauser L."/>
            <person name="Chang Y.-J."/>
            <person name="Jeffries C.D."/>
            <person name="Chain P."/>
            <person name="Meincke L."/>
            <person name="Sims D."/>
            <person name="Brettin T."/>
            <person name="Detter J.C."/>
            <person name="Rohde M."/>
            <person name="Goeker M."/>
            <person name="Bristow J."/>
            <person name="Eisen J.A."/>
            <person name="Markowitz V."/>
            <person name="Kyrpides N.C."/>
            <person name="Klenk H.-P."/>
            <person name="Hugenholtz P."/>
        </authorList>
    </citation>
    <scope>NUCLEOTIDE SEQUENCE [LARGE SCALE GENOMIC DNA]</scope>
    <source>
        <strain evidence="4">DSM 14684 / CIP 108061 / JCM 11494 / NBRC 100937 / ID131577</strain>
    </source>
</reference>
<dbReference type="SUPFAM" id="SSF63829">
    <property type="entry name" value="Calcium-dependent phosphotriesterase"/>
    <property type="match status" value="2"/>
</dbReference>
<gene>
    <name evidence="3" type="ordered locus">Cwoe_3573</name>
</gene>
<feature type="signal peptide" evidence="1">
    <location>
        <begin position="1"/>
        <end position="31"/>
    </location>
</feature>
<dbReference type="eggNOG" id="COG3386">
    <property type="taxonomic scope" value="Bacteria"/>
</dbReference>
<organism evidence="3 4">
    <name type="scientific">Conexibacter woesei (strain DSM 14684 / CCUG 47730 / CIP 108061 / JCM 11494 / NBRC 100937 / ID131577)</name>
    <dbReference type="NCBI Taxonomy" id="469383"/>
    <lineage>
        <taxon>Bacteria</taxon>
        <taxon>Bacillati</taxon>
        <taxon>Actinomycetota</taxon>
        <taxon>Thermoleophilia</taxon>
        <taxon>Solirubrobacterales</taxon>
        <taxon>Conexibacteraceae</taxon>
        <taxon>Conexibacter</taxon>
    </lineage>
</organism>
<dbReference type="HOGENOM" id="CLU_044844_0_0_11"/>
<feature type="chain" id="PRO_5003043058" description="SMP-30/Gluconolactonase/LRE-like region domain-containing protein" evidence="1">
    <location>
        <begin position="32"/>
        <end position="367"/>
    </location>
</feature>
<dbReference type="InterPro" id="IPR011042">
    <property type="entry name" value="6-blade_b-propeller_TolB-like"/>
</dbReference>
<evidence type="ECO:0000256" key="1">
    <source>
        <dbReference type="SAM" id="SignalP"/>
    </source>
</evidence>
<name>D3F0D1_CONWI</name>
<dbReference type="AlphaFoldDB" id="D3F0D1"/>
<accession>D3F0D1</accession>
<protein>
    <recommendedName>
        <fullName evidence="2">SMP-30/Gluconolactonase/LRE-like region domain-containing protein</fullName>
    </recommendedName>
</protein>
<evidence type="ECO:0000313" key="4">
    <source>
        <dbReference type="Proteomes" id="UP000008229"/>
    </source>
</evidence>
<proteinExistence type="predicted"/>
<feature type="domain" description="SMP-30/Gluconolactonase/LRE-like region" evidence="2">
    <location>
        <begin position="184"/>
        <end position="339"/>
    </location>
</feature>
<dbReference type="EMBL" id="CP001854">
    <property type="protein sequence ID" value="ADB51991.1"/>
    <property type="molecule type" value="Genomic_DNA"/>
</dbReference>
<evidence type="ECO:0000259" key="2">
    <source>
        <dbReference type="Pfam" id="PF08450"/>
    </source>
</evidence>
<reference evidence="4" key="2">
    <citation type="submission" date="2010-01" db="EMBL/GenBank/DDBJ databases">
        <title>The complete genome of Conexibacter woesei DSM 14684.</title>
        <authorList>
            <consortium name="US DOE Joint Genome Institute (JGI-PGF)"/>
            <person name="Lucas S."/>
            <person name="Copeland A."/>
            <person name="Lapidus A."/>
            <person name="Glavina del Rio T."/>
            <person name="Dalin E."/>
            <person name="Tice H."/>
            <person name="Bruce D."/>
            <person name="Goodwin L."/>
            <person name="Pitluck S."/>
            <person name="Kyrpides N."/>
            <person name="Mavromatis K."/>
            <person name="Ivanova N."/>
            <person name="Mikhailova N."/>
            <person name="Chertkov O."/>
            <person name="Brettin T."/>
            <person name="Detter J.C."/>
            <person name="Han C."/>
            <person name="Larimer F."/>
            <person name="Land M."/>
            <person name="Hauser L."/>
            <person name="Markowitz V."/>
            <person name="Cheng J.-F."/>
            <person name="Hugenholtz P."/>
            <person name="Woyke T."/>
            <person name="Wu D."/>
            <person name="Pukall R."/>
            <person name="Steenblock K."/>
            <person name="Schneider S."/>
            <person name="Klenk H.-P."/>
            <person name="Eisen J.A."/>
        </authorList>
    </citation>
    <scope>NUCLEOTIDE SEQUENCE [LARGE SCALE GENOMIC DNA]</scope>
    <source>
        <strain evidence="4">DSM 14684 / CIP 108061 / JCM 11494 / NBRC 100937 / ID131577</strain>
    </source>
</reference>
<evidence type="ECO:0000313" key="3">
    <source>
        <dbReference type="EMBL" id="ADB51991.1"/>
    </source>
</evidence>
<dbReference type="InterPro" id="IPR013658">
    <property type="entry name" value="SGL"/>
</dbReference>
<dbReference type="NCBIfam" id="NF033206">
    <property type="entry name" value="ScyE_fam"/>
    <property type="match status" value="1"/>
</dbReference>
<dbReference type="Gene3D" id="2.120.10.30">
    <property type="entry name" value="TolB, C-terminal domain"/>
    <property type="match status" value="1"/>
</dbReference>
<dbReference type="Proteomes" id="UP000008229">
    <property type="component" value="Chromosome"/>
</dbReference>
<keyword evidence="4" id="KW-1185">Reference proteome</keyword>
<sequence length="367" mass="37209" precursor="true">MLSTDLRSGRGVPGLLLAAAAVLAAPAVASAAPSMSVLARGIDNPRQVALAPNGTLYVAAAGKAGGSCAGPRRSPTCIGFSSKILAISPGGAKRTVASGLLSIGGQDGTFTVGADSVAIGPDGRVITAITSGTPRDVASAPRRARDQAGDLLRLLPRPLTDVASVDTFEFVHNSDGVRGDRNSDPYGVLALDGRDIVADAGANAILQVRGREVSLLAVDRGSGRRQRVPTSLALGPDGSIYVGELAEAFGTGGARVLKIPPQGGRLTVVATGFTAITGLDFGPDGSMYVTQLSTNLRSQSAPGAVTRVAPDGRRTTFAPRGLLFPQGAAVADNGDVYVSNLSVLPATTPRRSPFRRAGGEVVRISGL</sequence>
<dbReference type="Pfam" id="PF08450">
    <property type="entry name" value="SGL"/>
    <property type="match status" value="1"/>
</dbReference>